<dbReference type="RefSeq" id="WP_257893858.1">
    <property type="nucleotide sequence ID" value="NZ_JAIMBW010000001.1"/>
</dbReference>
<comment type="subcellular location">
    <subcellularLocation>
        <location evidence="4">Cytoplasm</location>
    </subcellularLocation>
</comment>
<protein>
    <recommendedName>
        <fullName evidence="4">Nucleoside triphosphate pyrophosphatase</fullName>
        <ecNumber evidence="4">3.6.1.9</ecNumber>
    </recommendedName>
    <alternativeName>
        <fullName evidence="4">Nucleotide pyrophosphatase</fullName>
        <shortName evidence="4">Nucleotide PPase</shortName>
    </alternativeName>
</protein>
<dbReference type="AlphaFoldDB" id="A0A975TTJ6"/>
<dbReference type="InterPro" id="IPR029001">
    <property type="entry name" value="ITPase-like_fam"/>
</dbReference>
<proteinExistence type="inferred from homology"/>
<gene>
    <name evidence="5" type="ORF">KUL25_16040</name>
    <name evidence="6" type="ORF">KUL25_16045</name>
</gene>
<dbReference type="Gene3D" id="3.90.950.10">
    <property type="match status" value="1"/>
</dbReference>
<dbReference type="InterPro" id="IPR003697">
    <property type="entry name" value="Maf-like"/>
</dbReference>
<comment type="cofactor">
    <cofactor evidence="1 4">
        <name>a divalent metal cation</name>
        <dbReference type="ChEBI" id="CHEBI:60240"/>
    </cofactor>
</comment>
<keyword evidence="7" id="KW-1185">Reference proteome</keyword>
<dbReference type="Proteomes" id="UP000693972">
    <property type="component" value="Unassembled WGS sequence"/>
</dbReference>
<evidence type="ECO:0000256" key="3">
    <source>
        <dbReference type="ARBA" id="ARBA00023080"/>
    </source>
</evidence>
<evidence type="ECO:0000256" key="2">
    <source>
        <dbReference type="ARBA" id="ARBA00022801"/>
    </source>
</evidence>
<dbReference type="EC" id="3.6.1.9" evidence="4"/>
<evidence type="ECO:0000313" key="6">
    <source>
        <dbReference type="EMBL" id="QXL86942.1"/>
    </source>
</evidence>
<keyword evidence="2 4" id="KW-0378">Hydrolase</keyword>
<comment type="function">
    <text evidence="4">Nucleoside triphosphate pyrophosphatase. May have a dual role in cell division arrest and in preventing the incorporation of modified nucleotides into cellular nucleic acids.</text>
</comment>
<dbReference type="EMBL" id="JAIMBW010000001">
    <property type="protein sequence ID" value="MBY4894268.1"/>
    <property type="molecule type" value="Genomic_DNA"/>
</dbReference>
<accession>A0A975TTJ6</accession>
<comment type="catalytic activity">
    <reaction evidence="4">
        <text>a 2'-deoxyribonucleoside 5'-triphosphate + H2O = a 2'-deoxyribonucleoside 5'-phosphate + diphosphate + H(+)</text>
        <dbReference type="Rhea" id="RHEA:44644"/>
        <dbReference type="ChEBI" id="CHEBI:15377"/>
        <dbReference type="ChEBI" id="CHEBI:15378"/>
        <dbReference type="ChEBI" id="CHEBI:33019"/>
        <dbReference type="ChEBI" id="CHEBI:61560"/>
        <dbReference type="ChEBI" id="CHEBI:65317"/>
        <dbReference type="EC" id="3.6.1.9"/>
    </reaction>
</comment>
<evidence type="ECO:0000313" key="7">
    <source>
        <dbReference type="Proteomes" id="UP000693972"/>
    </source>
</evidence>
<reference evidence="6 7" key="1">
    <citation type="submission" date="2021-07" db="EMBL/GenBank/DDBJ databases">
        <title>Karlodiniumbacter phycospheric gen. nov., sp. nov., a phycosphere bacterium isolated from karlodinium veneficum.</title>
        <authorList>
            <person name="Peng Y."/>
            <person name="Jiang L."/>
            <person name="Lee J."/>
        </authorList>
    </citation>
    <scope>NUCLEOTIDE SEQUENCE</scope>
    <source>
        <strain evidence="6 7">N5</strain>
    </source>
</reference>
<comment type="caution">
    <text evidence="4">Lacks conserved residue(s) required for the propagation of feature annotation.</text>
</comment>
<evidence type="ECO:0000313" key="5">
    <source>
        <dbReference type="EMBL" id="MBY4894268.1"/>
    </source>
</evidence>
<dbReference type="NCBIfam" id="TIGR00172">
    <property type="entry name" value="maf"/>
    <property type="match status" value="1"/>
</dbReference>
<evidence type="ECO:0000256" key="4">
    <source>
        <dbReference type="HAMAP-Rule" id="MF_00528"/>
    </source>
</evidence>
<keyword evidence="4" id="KW-0963">Cytoplasm</keyword>
<dbReference type="GO" id="GO:0005737">
    <property type="term" value="C:cytoplasm"/>
    <property type="evidence" value="ECO:0007669"/>
    <property type="project" value="UniProtKB-SubCell"/>
</dbReference>
<dbReference type="CDD" id="cd00555">
    <property type="entry name" value="Maf"/>
    <property type="match status" value="1"/>
</dbReference>
<dbReference type="GO" id="GO:0009117">
    <property type="term" value="P:nucleotide metabolic process"/>
    <property type="evidence" value="ECO:0007669"/>
    <property type="project" value="UniProtKB-KW"/>
</dbReference>
<evidence type="ECO:0000256" key="1">
    <source>
        <dbReference type="ARBA" id="ARBA00001968"/>
    </source>
</evidence>
<feature type="active site" description="Proton acceptor" evidence="4">
    <location>
        <position position="75"/>
    </location>
</feature>
<dbReference type="SUPFAM" id="SSF52972">
    <property type="entry name" value="ITPase-like"/>
    <property type="match status" value="1"/>
</dbReference>
<dbReference type="HAMAP" id="MF_00528">
    <property type="entry name" value="Maf"/>
    <property type="match status" value="1"/>
</dbReference>
<organism evidence="6">
    <name type="scientific">Gymnodinialimonas phycosphaerae</name>
    <dbReference type="NCBI Taxonomy" id="2841589"/>
    <lineage>
        <taxon>Bacteria</taxon>
        <taxon>Pseudomonadati</taxon>
        <taxon>Pseudomonadota</taxon>
        <taxon>Alphaproteobacteria</taxon>
        <taxon>Rhodobacterales</taxon>
        <taxon>Paracoccaceae</taxon>
        <taxon>Gymnodinialimonas</taxon>
    </lineage>
</organism>
<dbReference type="GO" id="GO:0047429">
    <property type="term" value="F:nucleoside triphosphate diphosphatase activity"/>
    <property type="evidence" value="ECO:0007669"/>
    <property type="project" value="UniProtKB-EC"/>
</dbReference>
<dbReference type="EMBL" id="CP078073">
    <property type="protein sequence ID" value="QXL86942.1"/>
    <property type="molecule type" value="Genomic_DNA"/>
</dbReference>
<comment type="catalytic activity">
    <reaction evidence="4">
        <text>a ribonucleoside 5'-triphosphate + H2O = a ribonucleoside 5'-phosphate + diphosphate + H(+)</text>
        <dbReference type="Rhea" id="RHEA:23996"/>
        <dbReference type="ChEBI" id="CHEBI:15377"/>
        <dbReference type="ChEBI" id="CHEBI:15378"/>
        <dbReference type="ChEBI" id="CHEBI:33019"/>
        <dbReference type="ChEBI" id="CHEBI:58043"/>
        <dbReference type="ChEBI" id="CHEBI:61557"/>
        <dbReference type="EC" id="3.6.1.9"/>
    </reaction>
</comment>
<dbReference type="PANTHER" id="PTHR43213:SF5">
    <property type="entry name" value="BIFUNCTIONAL DTTP_UTP PYROPHOSPHATASE_METHYLTRANSFERASE PROTEIN-RELATED"/>
    <property type="match status" value="1"/>
</dbReference>
<name>A0A975TTJ6_9RHOB</name>
<keyword evidence="3 4" id="KW-0546">Nucleotide metabolism</keyword>
<comment type="similarity">
    <text evidence="4">Belongs to the Maf family.</text>
</comment>
<sequence length="198" mass="21916">MSHLILASSSPIRRVMLQNAGIRFESSPVRIDEDAIRQSLVADQASPRDIADALAEFKARKAAEKWPTSLTLGSDQILALRGEVFAKPNDREDAAKHLRRLSGQTHHLYSAAVIYEDAKPVWRTVGSARLSMHTLTDSEIDVYLDQAWPEVSGCVGAYQAEALGAQLFSRIDGDWFSVLGLPLLQVLSYLRMRGMLVP</sequence>
<dbReference type="Pfam" id="PF02545">
    <property type="entry name" value="Maf"/>
    <property type="match status" value="1"/>
</dbReference>
<dbReference type="PANTHER" id="PTHR43213">
    <property type="entry name" value="BIFUNCTIONAL DTTP/UTP PYROPHOSPHATASE/METHYLTRANSFERASE PROTEIN-RELATED"/>
    <property type="match status" value="1"/>
</dbReference>
<dbReference type="PIRSF" id="PIRSF006305">
    <property type="entry name" value="Maf"/>
    <property type="match status" value="1"/>
</dbReference>